<organism evidence="7 8">
    <name type="scientific">Candidatus Nitrospira neomarina</name>
    <dbReference type="NCBI Taxonomy" id="3020899"/>
    <lineage>
        <taxon>Bacteria</taxon>
        <taxon>Pseudomonadati</taxon>
        <taxon>Nitrospirota</taxon>
        <taxon>Nitrospiria</taxon>
        <taxon>Nitrospirales</taxon>
        <taxon>Nitrospiraceae</taxon>
        <taxon>Nitrospira</taxon>
    </lineage>
</organism>
<dbReference type="GO" id="GO:0004526">
    <property type="term" value="F:ribonuclease P activity"/>
    <property type="evidence" value="ECO:0007669"/>
    <property type="project" value="UniProtKB-UniRule"/>
</dbReference>
<dbReference type="Pfam" id="PF00825">
    <property type="entry name" value="Ribonuclease_P"/>
    <property type="match status" value="1"/>
</dbReference>
<dbReference type="GO" id="GO:0042781">
    <property type="term" value="F:3'-tRNA processing endoribonuclease activity"/>
    <property type="evidence" value="ECO:0007669"/>
    <property type="project" value="TreeGrafter"/>
</dbReference>
<dbReference type="EMBL" id="CP116968">
    <property type="protein sequence ID" value="WNM61157.1"/>
    <property type="molecule type" value="Genomic_DNA"/>
</dbReference>
<proteinExistence type="predicted"/>
<keyword evidence="3" id="KW-0255">Endonuclease</keyword>
<evidence type="ECO:0000313" key="8">
    <source>
        <dbReference type="Proteomes" id="UP001302494"/>
    </source>
</evidence>
<dbReference type="GO" id="GO:0000049">
    <property type="term" value="F:tRNA binding"/>
    <property type="evidence" value="ECO:0007669"/>
    <property type="project" value="InterPro"/>
</dbReference>
<dbReference type="GO" id="GO:0030677">
    <property type="term" value="C:ribonuclease P complex"/>
    <property type="evidence" value="ECO:0007669"/>
    <property type="project" value="TreeGrafter"/>
</dbReference>
<dbReference type="Proteomes" id="UP001302494">
    <property type="component" value="Chromosome"/>
</dbReference>
<dbReference type="RefSeq" id="WP_376753534.1">
    <property type="nucleotide sequence ID" value="NZ_CP116968.1"/>
</dbReference>
<dbReference type="SUPFAM" id="SSF54211">
    <property type="entry name" value="Ribosomal protein S5 domain 2-like"/>
    <property type="match status" value="1"/>
</dbReference>
<dbReference type="PANTHER" id="PTHR33992:SF1">
    <property type="entry name" value="RIBONUCLEASE P PROTEIN COMPONENT"/>
    <property type="match status" value="1"/>
</dbReference>
<keyword evidence="1" id="KW-0819">tRNA processing</keyword>
<sequence>MRNPFFTLLVSRVPNHDPSRIGIVVGRRVGKAVTRNRLKRIFRELVRESQSGMAGGFHCIVYPKIMVLGAKYQKIGEIWKNTLAKVGLL</sequence>
<dbReference type="InterPro" id="IPR000100">
    <property type="entry name" value="RNase_P"/>
</dbReference>
<keyword evidence="4 7" id="KW-0378">Hydrolase</keyword>
<keyword evidence="5" id="KW-0694">RNA-binding</keyword>
<name>A0AA96GHI2_9BACT</name>
<evidence type="ECO:0000256" key="4">
    <source>
        <dbReference type="ARBA" id="ARBA00022801"/>
    </source>
</evidence>
<reference evidence="7 8" key="1">
    <citation type="submission" date="2023-01" db="EMBL/GenBank/DDBJ databases">
        <title>Cultivation and genomic characterization of new, ubiquitous marine nitrite-oxidizing bacteria from the Nitrospirales.</title>
        <authorList>
            <person name="Mueller A.J."/>
            <person name="Daebeler A."/>
            <person name="Herbold C.W."/>
            <person name="Kirkegaard R.H."/>
            <person name="Daims H."/>
        </authorList>
    </citation>
    <scope>NUCLEOTIDE SEQUENCE [LARGE SCALE GENOMIC DNA]</scope>
    <source>
        <strain evidence="7 8">DK</strain>
    </source>
</reference>
<dbReference type="KEGG" id="nneo:PQG83_15540"/>
<protein>
    <recommendedName>
        <fullName evidence="6">Ribonuclease P protein component</fullName>
        <ecNumber evidence="6">3.1.26.5</ecNumber>
    </recommendedName>
</protein>
<dbReference type="InterPro" id="IPR014721">
    <property type="entry name" value="Ribsml_uS5_D2-typ_fold_subgr"/>
</dbReference>
<evidence type="ECO:0000256" key="3">
    <source>
        <dbReference type="ARBA" id="ARBA00022759"/>
    </source>
</evidence>
<dbReference type="AlphaFoldDB" id="A0AA96GHI2"/>
<dbReference type="Gene3D" id="3.30.230.10">
    <property type="match status" value="1"/>
</dbReference>
<dbReference type="EC" id="3.1.26.5" evidence="6"/>
<dbReference type="NCBIfam" id="TIGR00188">
    <property type="entry name" value="rnpA"/>
    <property type="match status" value="1"/>
</dbReference>
<accession>A0AA96GHI2</accession>
<keyword evidence="2" id="KW-0540">Nuclease</keyword>
<evidence type="ECO:0000256" key="2">
    <source>
        <dbReference type="ARBA" id="ARBA00022722"/>
    </source>
</evidence>
<evidence type="ECO:0000313" key="7">
    <source>
        <dbReference type="EMBL" id="WNM61157.1"/>
    </source>
</evidence>
<keyword evidence="8" id="KW-1185">Reference proteome</keyword>
<dbReference type="PANTHER" id="PTHR33992">
    <property type="entry name" value="RIBONUCLEASE P PROTEIN COMPONENT"/>
    <property type="match status" value="1"/>
</dbReference>
<evidence type="ECO:0000256" key="1">
    <source>
        <dbReference type="ARBA" id="ARBA00022694"/>
    </source>
</evidence>
<gene>
    <name evidence="7" type="primary">rnpA</name>
    <name evidence="7" type="ORF">PQG83_15540</name>
</gene>
<dbReference type="InterPro" id="IPR020568">
    <property type="entry name" value="Ribosomal_Su5_D2-typ_SF"/>
</dbReference>
<evidence type="ECO:0000256" key="6">
    <source>
        <dbReference type="NCBIfam" id="TIGR00188"/>
    </source>
</evidence>
<evidence type="ECO:0000256" key="5">
    <source>
        <dbReference type="ARBA" id="ARBA00022884"/>
    </source>
</evidence>